<dbReference type="PANTHER" id="PTHR35701">
    <property type="entry name" value="OS11G0148400 PROTEIN"/>
    <property type="match status" value="1"/>
</dbReference>
<dbReference type="PANTHER" id="PTHR35701:SF1">
    <property type="entry name" value="OS11G0148400 PROTEIN"/>
    <property type="match status" value="1"/>
</dbReference>
<feature type="region of interest" description="Disordered" evidence="1">
    <location>
        <begin position="304"/>
        <end position="323"/>
    </location>
</feature>
<feature type="compositionally biased region" description="Basic and acidic residues" evidence="1">
    <location>
        <begin position="274"/>
        <end position="298"/>
    </location>
</feature>
<reference evidence="2" key="2">
    <citation type="journal article" date="2023" name="Int. J. Mol. Sci.">
        <title>De Novo Assembly and Annotation of 11 Diverse Shrub Willow (Salix) Genomes Reveals Novel Gene Organization in Sex-Linked Regions.</title>
        <authorList>
            <person name="Hyden B."/>
            <person name="Feng K."/>
            <person name="Yates T.B."/>
            <person name="Jawdy S."/>
            <person name="Cereghino C."/>
            <person name="Smart L.B."/>
            <person name="Muchero W."/>
        </authorList>
    </citation>
    <scope>NUCLEOTIDE SEQUENCE [LARGE SCALE GENOMIC DNA]</scope>
    <source>
        <tissue evidence="2">Shoot tip</tissue>
    </source>
</reference>
<sequence length="323" mass="35508">MKKKEDLFSDFIFSPSILAVNYNPAMTSVSDFTSTNNTDDDDWGDFNFVSSNSSGLSHTLSLPRISNTDFESSAKNQKVIESLAQPGLAPSLVNNLTQWDKPKGALPLSAFGEIEEEEGSGASEPRNNESFDFLRIKEGSGGVVVSDLIANLYKEEERNNGLRSDFLNGSDLNWGNLNGNGLNVNGVNKEELDSKGLGLDLKENELNSNKMGSNLIKKDRNFERKWSEFGFGSWLVKVRTENGLVSNVYGSNSSWNPLSLDLNGWTSHVNGDNSSRDWLNKGTAGDEKEKGEQIKTEIKPTLSFDGSNSTWNGLDGLRNSNVK</sequence>
<proteinExistence type="predicted"/>
<evidence type="ECO:0000256" key="1">
    <source>
        <dbReference type="SAM" id="MobiDB-lite"/>
    </source>
</evidence>
<protein>
    <submittedName>
        <fullName evidence="2">Uncharacterized protein</fullName>
    </submittedName>
</protein>
<name>A0A9Q0UW72_SALVM</name>
<keyword evidence="3" id="KW-1185">Reference proteome</keyword>
<reference evidence="2" key="1">
    <citation type="submission" date="2022-11" db="EMBL/GenBank/DDBJ databases">
        <authorList>
            <person name="Hyden B.L."/>
            <person name="Feng K."/>
            <person name="Yates T."/>
            <person name="Jawdy S."/>
            <person name="Smart L.B."/>
            <person name="Muchero W."/>
        </authorList>
    </citation>
    <scope>NUCLEOTIDE SEQUENCE</scope>
    <source>
        <tissue evidence="2">Shoot tip</tissue>
    </source>
</reference>
<dbReference type="EMBL" id="JAPFFL010000003">
    <property type="protein sequence ID" value="KAJ6737559.1"/>
    <property type="molecule type" value="Genomic_DNA"/>
</dbReference>
<organism evidence="2 3">
    <name type="scientific">Salix viminalis</name>
    <name type="common">Common osier</name>
    <name type="synonym">Basket willow</name>
    <dbReference type="NCBI Taxonomy" id="40686"/>
    <lineage>
        <taxon>Eukaryota</taxon>
        <taxon>Viridiplantae</taxon>
        <taxon>Streptophyta</taxon>
        <taxon>Embryophyta</taxon>
        <taxon>Tracheophyta</taxon>
        <taxon>Spermatophyta</taxon>
        <taxon>Magnoliopsida</taxon>
        <taxon>eudicotyledons</taxon>
        <taxon>Gunneridae</taxon>
        <taxon>Pentapetalae</taxon>
        <taxon>rosids</taxon>
        <taxon>fabids</taxon>
        <taxon>Malpighiales</taxon>
        <taxon>Salicaceae</taxon>
        <taxon>Saliceae</taxon>
        <taxon>Salix</taxon>
    </lineage>
</organism>
<dbReference type="AlphaFoldDB" id="A0A9Q0UW72"/>
<evidence type="ECO:0000313" key="3">
    <source>
        <dbReference type="Proteomes" id="UP001151529"/>
    </source>
</evidence>
<feature type="region of interest" description="Disordered" evidence="1">
    <location>
        <begin position="273"/>
        <end position="299"/>
    </location>
</feature>
<accession>A0A9Q0UW72</accession>
<dbReference type="Proteomes" id="UP001151529">
    <property type="component" value="Chromosome 5"/>
</dbReference>
<gene>
    <name evidence="2" type="ORF">OIU85_019607</name>
</gene>
<evidence type="ECO:0000313" key="2">
    <source>
        <dbReference type="EMBL" id="KAJ6737559.1"/>
    </source>
</evidence>
<comment type="caution">
    <text evidence="2">The sequence shown here is derived from an EMBL/GenBank/DDBJ whole genome shotgun (WGS) entry which is preliminary data.</text>
</comment>